<keyword evidence="4" id="KW-1185">Reference proteome</keyword>
<evidence type="ECO:0000256" key="1">
    <source>
        <dbReference type="SAM" id="Coils"/>
    </source>
</evidence>
<feature type="region of interest" description="Disordered" evidence="2">
    <location>
        <begin position="1"/>
        <end position="66"/>
    </location>
</feature>
<evidence type="ECO:0000256" key="2">
    <source>
        <dbReference type="SAM" id="MobiDB-lite"/>
    </source>
</evidence>
<feature type="compositionally biased region" description="Basic and acidic residues" evidence="2">
    <location>
        <begin position="1"/>
        <end position="13"/>
    </location>
</feature>
<name>A0A9W4WNV0_9GLOM</name>
<organism evidence="3 4">
    <name type="scientific">Funneliformis geosporum</name>
    <dbReference type="NCBI Taxonomy" id="1117311"/>
    <lineage>
        <taxon>Eukaryota</taxon>
        <taxon>Fungi</taxon>
        <taxon>Fungi incertae sedis</taxon>
        <taxon>Mucoromycota</taxon>
        <taxon>Glomeromycotina</taxon>
        <taxon>Glomeromycetes</taxon>
        <taxon>Glomerales</taxon>
        <taxon>Glomeraceae</taxon>
        <taxon>Funneliformis</taxon>
    </lineage>
</organism>
<dbReference type="Proteomes" id="UP001153678">
    <property type="component" value="Unassembled WGS sequence"/>
</dbReference>
<sequence length="675" mass="79693">MSLEHLEEKEGNKEGSTQLSEQNLHHHQQFSEGNLQRDQPQQFPEQQFQQHQQFSEQNLHHQQFSEQNLRQPNQQLTQNQQFSEGNLQQQLLEQFPKLNLQQQHQQLSNQNLQQQNQQFSDQNLQQQNKQQLTQQYQHQQHEQYQHFSEQNLQQQQQQLTQIQLHQQQNPQFSEQKLQQQFLEQQEFFYKLRNLLGKQQETLQVLEKKLQPQHLQQPSQQQHFFEKQYELLQLFKQQQDVYAAYAYKIQDPNYLPVNDLKITHENINSTKYYDKIPEELKSYCEELENKNKVLLRNLEEIQNKSKPKSNDYHYGFADWFSFNQQELKSKNKELKSKLKNLQIEYKNFEAILDTRDNYINGLEKANEDLKKETTRYQSALGDATSFHLGSQDSNSAVQLSEDIRALHSNLEKFCGLKRGVDLKEPEVKELLEKFGCSFTGKLRNNKPLISGLLERLVIETVIEMANKYFDNQTNDIDIKKVEDNASQQQNLEMNIINVTEQLLKLTDSISTNRAGDETVSKATSTKIRQQIYAILGNRGFSNIISDKGDKEHPLIVNLRKAIIDLMNRYRTIKNKDKLTENEKLIDEIVRHVVRIFLFRLKVQVPIAGWKFFEKHTEINTIMMEASWDEVELEDLYVDACAFPIIGSNLCEAERVDENLKVIFPAQIITGITNKNR</sequence>
<dbReference type="EMBL" id="CAMKVN010000416">
    <property type="protein sequence ID" value="CAI2167709.1"/>
    <property type="molecule type" value="Genomic_DNA"/>
</dbReference>
<feature type="coiled-coil region" evidence="1">
    <location>
        <begin position="283"/>
        <end position="381"/>
    </location>
</feature>
<comment type="caution">
    <text evidence="3">The sequence shown here is derived from an EMBL/GenBank/DDBJ whole genome shotgun (WGS) entry which is preliminary data.</text>
</comment>
<evidence type="ECO:0000313" key="3">
    <source>
        <dbReference type="EMBL" id="CAI2167709.1"/>
    </source>
</evidence>
<reference evidence="3" key="1">
    <citation type="submission" date="2022-08" db="EMBL/GenBank/DDBJ databases">
        <authorList>
            <person name="Kallberg Y."/>
            <person name="Tangrot J."/>
            <person name="Rosling A."/>
        </authorList>
    </citation>
    <scope>NUCLEOTIDE SEQUENCE</scope>
    <source>
        <strain evidence="3">Wild A</strain>
    </source>
</reference>
<gene>
    <name evidence="3" type="ORF">FWILDA_LOCUS3215</name>
</gene>
<feature type="compositionally biased region" description="Low complexity" evidence="2">
    <location>
        <begin position="39"/>
        <end position="57"/>
    </location>
</feature>
<feature type="compositionally biased region" description="Low complexity" evidence="2">
    <location>
        <begin position="102"/>
        <end position="138"/>
    </location>
</feature>
<dbReference type="AlphaFoldDB" id="A0A9W4WNV0"/>
<evidence type="ECO:0000313" key="4">
    <source>
        <dbReference type="Proteomes" id="UP001153678"/>
    </source>
</evidence>
<feature type="region of interest" description="Disordered" evidence="2">
    <location>
        <begin position="102"/>
        <end position="148"/>
    </location>
</feature>
<keyword evidence="1" id="KW-0175">Coiled coil</keyword>
<accession>A0A9W4WNV0</accession>
<dbReference type="OrthoDB" id="2448367at2759"/>
<protein>
    <submittedName>
        <fullName evidence="3">2766_t:CDS:1</fullName>
    </submittedName>
</protein>
<proteinExistence type="predicted"/>